<feature type="region of interest" description="Disordered" evidence="1">
    <location>
        <begin position="667"/>
        <end position="705"/>
    </location>
</feature>
<evidence type="ECO:0000256" key="1">
    <source>
        <dbReference type="SAM" id="MobiDB-lite"/>
    </source>
</evidence>
<dbReference type="OrthoDB" id="550412at2759"/>
<evidence type="ECO:0000313" key="2">
    <source>
        <dbReference type="EMBL" id="KAG2445364.1"/>
    </source>
</evidence>
<gene>
    <name evidence="2" type="ORF">HYH02_008829</name>
</gene>
<feature type="compositionally biased region" description="Basic and acidic residues" evidence="1">
    <location>
        <begin position="979"/>
        <end position="989"/>
    </location>
</feature>
<comment type="caution">
    <text evidence="2">The sequence shown here is derived from an EMBL/GenBank/DDBJ whole genome shotgun (WGS) entry which is preliminary data.</text>
</comment>
<proteinExistence type="predicted"/>
<accession>A0A835WDA2</accession>
<name>A0A835WDA2_9CHLO</name>
<feature type="compositionally biased region" description="Pro residues" evidence="1">
    <location>
        <begin position="674"/>
        <end position="700"/>
    </location>
</feature>
<evidence type="ECO:0000313" key="3">
    <source>
        <dbReference type="Proteomes" id="UP000613740"/>
    </source>
</evidence>
<dbReference type="Proteomes" id="UP000613740">
    <property type="component" value="Unassembled WGS sequence"/>
</dbReference>
<dbReference type="AlphaFoldDB" id="A0A835WDA2"/>
<feature type="region of interest" description="Disordered" evidence="1">
    <location>
        <begin position="935"/>
        <end position="1001"/>
    </location>
</feature>
<reference evidence="2" key="1">
    <citation type="journal article" date="2020" name="bioRxiv">
        <title>Comparative genomics of Chlamydomonas.</title>
        <authorList>
            <person name="Craig R.J."/>
            <person name="Hasan A.R."/>
            <person name="Ness R.W."/>
            <person name="Keightley P.D."/>
        </authorList>
    </citation>
    <scope>NUCLEOTIDE SEQUENCE</scope>
    <source>
        <strain evidence="2">CCAP 11/173</strain>
    </source>
</reference>
<organism evidence="2 3">
    <name type="scientific">Chlamydomonas schloesseri</name>
    <dbReference type="NCBI Taxonomy" id="2026947"/>
    <lineage>
        <taxon>Eukaryota</taxon>
        <taxon>Viridiplantae</taxon>
        <taxon>Chlorophyta</taxon>
        <taxon>core chlorophytes</taxon>
        <taxon>Chlorophyceae</taxon>
        <taxon>CS clade</taxon>
        <taxon>Chlamydomonadales</taxon>
        <taxon>Chlamydomonadaceae</taxon>
        <taxon>Chlamydomonas</taxon>
    </lineage>
</organism>
<keyword evidence="3" id="KW-1185">Reference proteome</keyword>
<protein>
    <submittedName>
        <fullName evidence="2">Uncharacterized protein</fullName>
    </submittedName>
</protein>
<sequence>MSELRITGRSLASRPAALDDSLQGLHSSSHVILDMQSGDAGSGARLRHLGEALITDPSTAVYTLMAALAAPHEGHRALRLSVRGLSAPLLEPPAELLELLQQSEAVEELTLEDVSIDRLAQDGAGNLLRTTSHPPVPAWPSTSLHTAQSLLTMPATPINNSAGSSACALDGCCFPPSPPAPTSEAATSASCTAKPPQSLSHVRLPVADEFRARGTGLLRLAAAVPSLRRLSVRGAAFPAAEVVALAAALPQLEELSLDGAMEVDTTCPAVLAAAMATLGKPGAQVSAAAATAAAASQVFKQLLAALPRLRLLRLPMPLAAPQQQLLMGDSGAAARGAHLPDFVPGRFVAAAGLAAPLHLLYDSDDDDEIDCYSHASTFAGNGGNGSGRSSSSSIFSSWGIAGASATSSASSADGDAAATASTQAGSWHVPNIGVPGSAFATHAVPLTPHAAPSRATAAATAVTEADWRFPHHLAELSVPMCAANGPVLFAALAALGEGSSSSINTAGLQPPQEQEQQRGCLRALHVPCPAGYSPWDGAFLKTEQDFAALAGLAPRLEVLHLCLPPALTAPAAAGTLRACLSHLSQLRNVKELRVSEAKLPACFSVRKHQPTPAEYPAAPGVGGSSSRAPIAAAHGAALLPCLLRRPLASAFTVAGLATGTRPAPAPAFGSPAAFGPPPQAPVSPVTPPPPRRLAPPPVPSPVSQWQQPAASGVRRALFSCAGAANQGAAMSRDQQTTTAPAPAALTAVATCLALGSMPPLPALPQLPWGGPAAHGAGVSAPSGAAPGGLTVPLPVMAPRALTALMSGPSVFAHAPGGAHRSAARALSFGGPLLPAAPAPAMASAAAAAAAEGAVPSDVLLSQLLLQWPRLEYVAMLGHSVVRASGAETGGAQQSTAAAAAAGDAALGAGGRLVAPSSLEEMVALRRLAALRGGGGCSSSSEHGSDDEAADGNVSGDMGRGSRRTRSLVSQLAAATMSAETDHHTADAHSRAAKRRRNAQQGHSPLAFAGSAATGTCGCIRGVCGACGRSGGGSSSSASGGSSCGSGDEANASEAEAVTLGSDPSDLAVALAKRCNCCA</sequence>
<dbReference type="EMBL" id="JAEHOD010000027">
    <property type="protein sequence ID" value="KAG2445364.1"/>
    <property type="molecule type" value="Genomic_DNA"/>
</dbReference>